<dbReference type="EMBL" id="LS992241">
    <property type="protein sequence ID" value="SYX81808.1"/>
    <property type="molecule type" value="Genomic_DNA"/>
</dbReference>
<dbReference type="Proteomes" id="UP000304148">
    <property type="component" value="Chromosome"/>
</dbReference>
<dbReference type="AlphaFoldDB" id="A0A383R4D1"/>
<gene>
    <name evidence="1" type="ORF">PBLR_10227</name>
</gene>
<evidence type="ECO:0000313" key="2">
    <source>
        <dbReference type="Proteomes" id="UP000304148"/>
    </source>
</evidence>
<proteinExistence type="predicted"/>
<sequence length="42" mass="4917">MNHRQRTHVVMVLVGYHEAAIQMVESEKLTEQLYMGQVFIAK</sequence>
<accession>A0A383R4D1</accession>
<organism evidence="1 2">
    <name type="scientific">Paenibacillus alvei</name>
    <name type="common">Bacillus alvei</name>
    <dbReference type="NCBI Taxonomy" id="44250"/>
    <lineage>
        <taxon>Bacteria</taxon>
        <taxon>Bacillati</taxon>
        <taxon>Bacillota</taxon>
        <taxon>Bacilli</taxon>
        <taxon>Bacillales</taxon>
        <taxon>Paenibacillaceae</taxon>
        <taxon>Paenibacillus</taxon>
    </lineage>
</organism>
<evidence type="ECO:0000313" key="1">
    <source>
        <dbReference type="EMBL" id="SYX81808.1"/>
    </source>
</evidence>
<protein>
    <submittedName>
        <fullName evidence="1">Uncharacterized protein</fullName>
    </submittedName>
</protein>
<reference evidence="2" key="1">
    <citation type="submission" date="2018-08" db="EMBL/GenBank/DDBJ databases">
        <authorList>
            <person name="Chevrot R."/>
        </authorList>
    </citation>
    <scope>NUCLEOTIDE SEQUENCE [LARGE SCALE GENOMIC DNA]</scope>
</reference>
<name>A0A383R4D1_PAEAL</name>